<evidence type="ECO:0000313" key="4">
    <source>
        <dbReference type="WBParaSite" id="HPLM_0000051501-mRNA-1"/>
    </source>
</evidence>
<organism evidence="4">
    <name type="scientific">Haemonchus placei</name>
    <name type="common">Barber's pole worm</name>
    <dbReference type="NCBI Taxonomy" id="6290"/>
    <lineage>
        <taxon>Eukaryota</taxon>
        <taxon>Metazoa</taxon>
        <taxon>Ecdysozoa</taxon>
        <taxon>Nematoda</taxon>
        <taxon>Chromadorea</taxon>
        <taxon>Rhabditida</taxon>
        <taxon>Rhabditina</taxon>
        <taxon>Rhabditomorpha</taxon>
        <taxon>Strongyloidea</taxon>
        <taxon>Trichostrongylidae</taxon>
        <taxon>Haemonchus</taxon>
    </lineage>
</organism>
<evidence type="ECO:0000313" key="2">
    <source>
        <dbReference type="EMBL" id="VDO05616.1"/>
    </source>
</evidence>
<reference evidence="2 3" key="2">
    <citation type="submission" date="2018-11" db="EMBL/GenBank/DDBJ databases">
        <authorList>
            <consortium name="Pathogen Informatics"/>
        </authorList>
    </citation>
    <scope>NUCLEOTIDE SEQUENCE [LARGE SCALE GENOMIC DNA]</scope>
    <source>
        <strain evidence="2 3">MHpl1</strain>
    </source>
</reference>
<proteinExistence type="predicted"/>
<reference evidence="4" key="1">
    <citation type="submission" date="2017-02" db="UniProtKB">
        <authorList>
            <consortium name="WormBaseParasite"/>
        </authorList>
    </citation>
    <scope>IDENTIFICATION</scope>
</reference>
<keyword evidence="1" id="KW-0812">Transmembrane</keyword>
<dbReference type="EMBL" id="UZAF01000375">
    <property type="protein sequence ID" value="VDO05616.1"/>
    <property type="molecule type" value="Genomic_DNA"/>
</dbReference>
<gene>
    <name evidence="2" type="ORF">HPLM_LOCUS516</name>
</gene>
<sequence length="104" mass="11900">MEGWTLQLNPKYTNVGKEDARRFHPYTVPSTVRENRKTIPALEIEPALNFNLLFLIFIISLVATIQAILAVGSYSGMLFVVLVTRRSIRLQTHAKEKSNVRDDR</sequence>
<dbReference type="OMA" id="MEGWTLQ"/>
<protein>
    <submittedName>
        <fullName evidence="4">Copper transporter</fullName>
    </submittedName>
</protein>
<name>A0A0N4VT98_HAEPC</name>
<accession>A0A0N4VT98</accession>
<evidence type="ECO:0000313" key="3">
    <source>
        <dbReference type="Proteomes" id="UP000268014"/>
    </source>
</evidence>
<dbReference type="Proteomes" id="UP000268014">
    <property type="component" value="Unassembled WGS sequence"/>
</dbReference>
<keyword evidence="1" id="KW-1133">Transmembrane helix</keyword>
<dbReference type="OrthoDB" id="10533128at2759"/>
<dbReference type="AlphaFoldDB" id="A0A0N4VT98"/>
<keyword evidence="3" id="KW-1185">Reference proteome</keyword>
<dbReference type="WBParaSite" id="HPLM_0000051501-mRNA-1">
    <property type="protein sequence ID" value="HPLM_0000051501-mRNA-1"/>
    <property type="gene ID" value="HPLM_0000051501"/>
</dbReference>
<keyword evidence="1" id="KW-0472">Membrane</keyword>
<feature type="transmembrane region" description="Helical" evidence="1">
    <location>
        <begin position="52"/>
        <end position="83"/>
    </location>
</feature>
<evidence type="ECO:0000256" key="1">
    <source>
        <dbReference type="SAM" id="Phobius"/>
    </source>
</evidence>